<keyword evidence="4" id="KW-0804">Transcription</keyword>
<dbReference type="GO" id="GO:0016987">
    <property type="term" value="F:sigma factor activity"/>
    <property type="evidence" value="ECO:0007669"/>
    <property type="project" value="UniProtKB-KW"/>
</dbReference>
<evidence type="ECO:0000259" key="6">
    <source>
        <dbReference type="Pfam" id="PF08281"/>
    </source>
</evidence>
<dbReference type="CDD" id="cd06171">
    <property type="entry name" value="Sigma70_r4"/>
    <property type="match status" value="1"/>
</dbReference>
<evidence type="ECO:0000256" key="1">
    <source>
        <dbReference type="ARBA" id="ARBA00010641"/>
    </source>
</evidence>
<reference evidence="8" key="1">
    <citation type="submission" date="2016-10" db="EMBL/GenBank/DDBJ databases">
        <authorList>
            <person name="Varghese N."/>
            <person name="Submissions S."/>
        </authorList>
    </citation>
    <scope>NUCLEOTIDE SEQUENCE [LARGE SCALE GENOMIC DNA]</scope>
    <source>
        <strain evidence="8">DSM 25030</strain>
    </source>
</reference>
<comment type="similarity">
    <text evidence="1">Belongs to the sigma-70 factor family. ECF subfamily.</text>
</comment>
<dbReference type="GO" id="GO:0006352">
    <property type="term" value="P:DNA-templated transcription initiation"/>
    <property type="evidence" value="ECO:0007669"/>
    <property type="project" value="InterPro"/>
</dbReference>
<dbReference type="Proteomes" id="UP000199592">
    <property type="component" value="Unassembled WGS sequence"/>
</dbReference>
<keyword evidence="3" id="KW-0731">Sigma factor</keyword>
<dbReference type="InterPro" id="IPR036388">
    <property type="entry name" value="WH-like_DNA-bd_sf"/>
</dbReference>
<keyword evidence="2" id="KW-0805">Transcription regulation</keyword>
<dbReference type="RefSeq" id="WP_090299617.1">
    <property type="nucleotide sequence ID" value="NZ_FNKI01000007.1"/>
</dbReference>
<dbReference type="Gene3D" id="1.10.1740.10">
    <property type="match status" value="1"/>
</dbReference>
<dbReference type="PANTHER" id="PTHR43133">
    <property type="entry name" value="RNA POLYMERASE ECF-TYPE SIGMA FACTO"/>
    <property type="match status" value="1"/>
</dbReference>
<sequence length="192" mass="22139">MLTNKEQKLLSEIRGGNTHAFGVFVDQYKDLVFTLTLRMLGNREEAEEVSQDTFIKIFNSLDSFKGDSKISTWIYRIAYNTSLDRIKKNKKRRLEVDFEYTKAIAFADVDNAMEKMVKQEKSELIQACMGKLSAEDAAIVTLFYFEEKNLVEMEKILNLSVNTLKVRLFRARKKLADIMQNSLLGEILESNG</sequence>
<evidence type="ECO:0000256" key="4">
    <source>
        <dbReference type="ARBA" id="ARBA00023163"/>
    </source>
</evidence>
<feature type="domain" description="RNA polymerase sigma-70 region 2" evidence="5">
    <location>
        <begin position="25"/>
        <end position="91"/>
    </location>
</feature>
<evidence type="ECO:0000313" key="7">
    <source>
        <dbReference type="EMBL" id="SDX14338.1"/>
    </source>
</evidence>
<keyword evidence="8" id="KW-1185">Reference proteome</keyword>
<dbReference type="InterPro" id="IPR039425">
    <property type="entry name" value="RNA_pol_sigma-70-like"/>
</dbReference>
<accession>A0A1H2ZBI5</accession>
<dbReference type="Pfam" id="PF04542">
    <property type="entry name" value="Sigma70_r2"/>
    <property type="match status" value="1"/>
</dbReference>
<protein>
    <submittedName>
        <fullName evidence="7">RNA polymerase sigma-70 factor, ECF subfamily</fullName>
    </submittedName>
</protein>
<dbReference type="InterPro" id="IPR013249">
    <property type="entry name" value="RNA_pol_sigma70_r4_t2"/>
</dbReference>
<name>A0A1H2ZBI5_9FLAO</name>
<dbReference type="EMBL" id="FNMY01000008">
    <property type="protein sequence ID" value="SDX14338.1"/>
    <property type="molecule type" value="Genomic_DNA"/>
</dbReference>
<dbReference type="AlphaFoldDB" id="A0A1H2ZBI5"/>
<evidence type="ECO:0000259" key="5">
    <source>
        <dbReference type="Pfam" id="PF04542"/>
    </source>
</evidence>
<feature type="domain" description="RNA polymerase sigma factor 70 region 4 type 2" evidence="6">
    <location>
        <begin position="123"/>
        <end position="175"/>
    </location>
</feature>
<dbReference type="PANTHER" id="PTHR43133:SF45">
    <property type="entry name" value="RNA POLYMERASE ECF-TYPE SIGMA FACTOR"/>
    <property type="match status" value="1"/>
</dbReference>
<evidence type="ECO:0000256" key="2">
    <source>
        <dbReference type="ARBA" id="ARBA00023015"/>
    </source>
</evidence>
<organism evidence="7 8">
    <name type="scientific">Flagellimonas zhangzhouensis</name>
    <dbReference type="NCBI Taxonomy" id="1073328"/>
    <lineage>
        <taxon>Bacteria</taxon>
        <taxon>Pseudomonadati</taxon>
        <taxon>Bacteroidota</taxon>
        <taxon>Flavobacteriia</taxon>
        <taxon>Flavobacteriales</taxon>
        <taxon>Flavobacteriaceae</taxon>
        <taxon>Flagellimonas</taxon>
    </lineage>
</organism>
<dbReference type="NCBIfam" id="TIGR02937">
    <property type="entry name" value="sigma70-ECF"/>
    <property type="match status" value="1"/>
</dbReference>
<dbReference type="Pfam" id="PF08281">
    <property type="entry name" value="Sigma70_r4_2"/>
    <property type="match status" value="1"/>
</dbReference>
<proteinExistence type="inferred from homology"/>
<dbReference type="SUPFAM" id="SSF88659">
    <property type="entry name" value="Sigma3 and sigma4 domains of RNA polymerase sigma factors"/>
    <property type="match status" value="1"/>
</dbReference>
<dbReference type="STRING" id="1073328.SAMN05216294_3388"/>
<dbReference type="SUPFAM" id="SSF88946">
    <property type="entry name" value="Sigma2 domain of RNA polymerase sigma factors"/>
    <property type="match status" value="1"/>
</dbReference>
<dbReference type="InterPro" id="IPR013324">
    <property type="entry name" value="RNA_pol_sigma_r3/r4-like"/>
</dbReference>
<dbReference type="InterPro" id="IPR007627">
    <property type="entry name" value="RNA_pol_sigma70_r2"/>
</dbReference>
<dbReference type="Gene3D" id="1.10.10.10">
    <property type="entry name" value="Winged helix-like DNA-binding domain superfamily/Winged helix DNA-binding domain"/>
    <property type="match status" value="1"/>
</dbReference>
<dbReference type="GO" id="GO:0003677">
    <property type="term" value="F:DNA binding"/>
    <property type="evidence" value="ECO:0007669"/>
    <property type="project" value="InterPro"/>
</dbReference>
<dbReference type="OrthoDB" id="1027298at2"/>
<gene>
    <name evidence="7" type="ORF">SAMN04487892_3383</name>
</gene>
<evidence type="ECO:0000256" key="3">
    <source>
        <dbReference type="ARBA" id="ARBA00023082"/>
    </source>
</evidence>
<dbReference type="InterPro" id="IPR013325">
    <property type="entry name" value="RNA_pol_sigma_r2"/>
</dbReference>
<evidence type="ECO:0000313" key="8">
    <source>
        <dbReference type="Proteomes" id="UP000199592"/>
    </source>
</evidence>
<dbReference type="InterPro" id="IPR014284">
    <property type="entry name" value="RNA_pol_sigma-70_dom"/>
</dbReference>